<comment type="catalytic activity">
    <reaction evidence="1">
        <text>Release of an N-terminal amino acid, Xaa-|-Yaa- from a peptide, amide or arylamide. Xaa is preferably Ala, but may be most amino acids including Pro (slow action). When a terminal hydrophobic residue is followed by a prolyl residue, the two may be released as an intact Xaa-Pro dipeptide.</text>
        <dbReference type="EC" id="3.4.11.2"/>
    </reaction>
</comment>
<dbReference type="SUPFAM" id="SSF55486">
    <property type="entry name" value="Metalloproteases ('zincins'), catalytic domain"/>
    <property type="match status" value="1"/>
</dbReference>
<evidence type="ECO:0000259" key="18">
    <source>
        <dbReference type="Pfam" id="PF17900"/>
    </source>
</evidence>
<feature type="binding site" evidence="15">
    <location>
        <position position="353"/>
    </location>
    <ligand>
        <name>Zn(2+)</name>
        <dbReference type="ChEBI" id="CHEBI:29105"/>
        <note>catalytic</note>
    </ligand>
</feature>
<dbReference type="InterPro" id="IPR001930">
    <property type="entry name" value="Peptidase_M1"/>
</dbReference>
<dbReference type="GO" id="GO:0016285">
    <property type="term" value="F:alanyl aminopeptidase activity"/>
    <property type="evidence" value="ECO:0007669"/>
    <property type="project" value="UniProtKB-EC"/>
</dbReference>
<evidence type="ECO:0000256" key="11">
    <source>
        <dbReference type="ARBA" id="ARBA00023049"/>
    </source>
</evidence>
<evidence type="ECO:0000256" key="3">
    <source>
        <dbReference type="ARBA" id="ARBA00010136"/>
    </source>
</evidence>
<keyword evidence="20" id="KW-1185">Reference proteome</keyword>
<evidence type="ECO:0000256" key="8">
    <source>
        <dbReference type="ARBA" id="ARBA00022723"/>
    </source>
</evidence>
<dbReference type="Gene3D" id="2.60.40.1730">
    <property type="entry name" value="tricorn interacting facor f3 domain"/>
    <property type="match status" value="1"/>
</dbReference>
<feature type="chain" id="PRO_5039303685" description="Aminopeptidase N" evidence="16">
    <location>
        <begin position="31"/>
        <end position="483"/>
    </location>
</feature>
<dbReference type="PRINTS" id="PR00756">
    <property type="entry name" value="ALADIPTASE"/>
</dbReference>
<feature type="domain" description="Peptidase M1 membrane alanine aminopeptidase" evidence="17">
    <location>
        <begin position="277"/>
        <end position="466"/>
    </location>
</feature>
<dbReference type="GO" id="GO:0006508">
    <property type="term" value="P:proteolysis"/>
    <property type="evidence" value="ECO:0007669"/>
    <property type="project" value="UniProtKB-KW"/>
</dbReference>
<comment type="similarity">
    <text evidence="3">Belongs to the peptidase M1 family.</text>
</comment>
<keyword evidence="7" id="KW-0645">Protease</keyword>
<keyword evidence="8 15" id="KW-0479">Metal-binding</keyword>
<dbReference type="InterPro" id="IPR014782">
    <property type="entry name" value="Peptidase_M1_dom"/>
</dbReference>
<dbReference type="GO" id="GO:0005737">
    <property type="term" value="C:cytoplasm"/>
    <property type="evidence" value="ECO:0007669"/>
    <property type="project" value="UniProtKB-SubCell"/>
</dbReference>
<proteinExistence type="inferred from homology"/>
<dbReference type="EMBL" id="BOMB01000021">
    <property type="protein sequence ID" value="GID12871.1"/>
    <property type="molecule type" value="Genomic_DNA"/>
</dbReference>
<sequence>MTARHRWTGAAAAGLLLGVLVGVPSGAVQATPPSWGAPGVGDPLFPTLGNGGFDVTHYDLTMRYDAASRTVAARTRVAARATQELTRFDLDFDGNTVTGVRVGGAAARWSRDGDELVVTPPRPVHRGAPFAVTVTYAADPRAAHDCAPLNAPTTSGWLPTPDGFVVAGQPSCARSVFPGSDHPSDKATYTFRLTAPRALTAVANGTLVSRRTTGDDTTWTYVEAAPMATELAQLAVGEYTVVTQRGPGGVVQRDVLPTTLADELRPDLSVTTGQLAWLGDRLGRYPFGEYGILAAPAEFHFALETQTLTLVSAGMLRFTPRPYWAPVLAHELAHQWFGDLVSPARWSDVWLNEGHATYYEAAYADSAGYASFTDRMRTAYRNGDSWRAQYGAPAAPRADDLFNDDVYDGGALVLYALHEKVGAATFQRIERAWLARYANGSAGTAQFVTLASQVAGRDLGGFLHAWLYGTTTPPMPGHPDWTS</sequence>
<dbReference type="Proteomes" id="UP000612808">
    <property type="component" value="Unassembled WGS sequence"/>
</dbReference>
<dbReference type="GO" id="GO:0008237">
    <property type="term" value="F:metallopeptidase activity"/>
    <property type="evidence" value="ECO:0007669"/>
    <property type="project" value="UniProtKB-KW"/>
</dbReference>
<evidence type="ECO:0000256" key="4">
    <source>
        <dbReference type="ARBA" id="ARBA00012564"/>
    </source>
</evidence>
<name>A0A8J3J766_9ACTN</name>
<evidence type="ECO:0000259" key="17">
    <source>
        <dbReference type="Pfam" id="PF01433"/>
    </source>
</evidence>
<keyword evidence="9" id="KW-0378">Hydrolase</keyword>
<dbReference type="InterPro" id="IPR027268">
    <property type="entry name" value="Peptidase_M4/M1_CTD_sf"/>
</dbReference>
<evidence type="ECO:0000256" key="12">
    <source>
        <dbReference type="ARBA" id="ARBA00029811"/>
    </source>
</evidence>
<dbReference type="InterPro" id="IPR042097">
    <property type="entry name" value="Aminopeptidase_N-like_N_sf"/>
</dbReference>
<evidence type="ECO:0000256" key="1">
    <source>
        <dbReference type="ARBA" id="ARBA00000098"/>
    </source>
</evidence>
<evidence type="ECO:0000256" key="6">
    <source>
        <dbReference type="ARBA" id="ARBA00022490"/>
    </source>
</evidence>
<feature type="binding site" evidence="15">
    <location>
        <position position="330"/>
    </location>
    <ligand>
        <name>Zn(2+)</name>
        <dbReference type="ChEBI" id="CHEBI:29105"/>
        <note>catalytic</note>
    </ligand>
</feature>
<evidence type="ECO:0000313" key="19">
    <source>
        <dbReference type="EMBL" id="GID12871.1"/>
    </source>
</evidence>
<comment type="subcellular location">
    <subcellularLocation>
        <location evidence="2">Cytoplasm</location>
    </subcellularLocation>
</comment>
<dbReference type="AlphaFoldDB" id="A0A8J3J766"/>
<dbReference type="CDD" id="cd09603">
    <property type="entry name" value="M1_APN_like"/>
    <property type="match status" value="1"/>
</dbReference>
<dbReference type="SUPFAM" id="SSF63737">
    <property type="entry name" value="Leukotriene A4 hydrolase N-terminal domain"/>
    <property type="match status" value="1"/>
</dbReference>
<dbReference type="InterPro" id="IPR034015">
    <property type="entry name" value="M1_LTA4H"/>
</dbReference>
<reference evidence="19" key="1">
    <citation type="submission" date="2021-01" db="EMBL/GenBank/DDBJ databases">
        <title>Whole genome shotgun sequence of Actinocatenispora rupis NBRC 107355.</title>
        <authorList>
            <person name="Komaki H."/>
            <person name="Tamura T."/>
        </authorList>
    </citation>
    <scope>NUCLEOTIDE SEQUENCE</scope>
    <source>
        <strain evidence="19">NBRC 107355</strain>
    </source>
</reference>
<evidence type="ECO:0000256" key="16">
    <source>
        <dbReference type="SAM" id="SignalP"/>
    </source>
</evidence>
<protein>
    <recommendedName>
        <fullName evidence="5">Aminopeptidase N</fullName>
        <ecNumber evidence="4">3.4.11.2</ecNumber>
    </recommendedName>
    <alternativeName>
        <fullName evidence="12">Alanine aminopeptidase</fullName>
    </alternativeName>
    <alternativeName>
        <fullName evidence="13">Lysyl aminopeptidase</fullName>
    </alternativeName>
</protein>
<keyword evidence="6" id="KW-0963">Cytoplasm</keyword>
<accession>A0A8J3J766</accession>
<comment type="cofactor">
    <cofactor evidence="15">
        <name>Zn(2+)</name>
        <dbReference type="ChEBI" id="CHEBI:29105"/>
    </cofactor>
    <text evidence="15">Binds 1 zinc ion per subunit.</text>
</comment>
<feature type="domain" description="Aminopeptidase N-like N-terminal" evidence="18">
    <location>
        <begin position="56"/>
        <end position="229"/>
    </location>
</feature>
<dbReference type="InterPro" id="IPR045357">
    <property type="entry name" value="Aminopeptidase_N-like_N"/>
</dbReference>
<evidence type="ECO:0000256" key="15">
    <source>
        <dbReference type="PIRSR" id="PIRSR634015-3"/>
    </source>
</evidence>
<evidence type="ECO:0000256" key="14">
    <source>
        <dbReference type="PIRSR" id="PIRSR634015-1"/>
    </source>
</evidence>
<dbReference type="Pfam" id="PF01433">
    <property type="entry name" value="Peptidase_M1"/>
    <property type="match status" value="1"/>
</dbReference>
<evidence type="ECO:0000256" key="9">
    <source>
        <dbReference type="ARBA" id="ARBA00022801"/>
    </source>
</evidence>
<evidence type="ECO:0000256" key="7">
    <source>
        <dbReference type="ARBA" id="ARBA00022670"/>
    </source>
</evidence>
<dbReference type="PANTHER" id="PTHR45726">
    <property type="entry name" value="LEUKOTRIENE A-4 HYDROLASE"/>
    <property type="match status" value="1"/>
</dbReference>
<dbReference type="RefSeq" id="WP_203659323.1">
    <property type="nucleotide sequence ID" value="NZ_BAAAZM010000008.1"/>
</dbReference>
<dbReference type="Gene3D" id="1.10.390.10">
    <property type="entry name" value="Neutral Protease Domain 2"/>
    <property type="match status" value="1"/>
</dbReference>
<evidence type="ECO:0000313" key="20">
    <source>
        <dbReference type="Proteomes" id="UP000612808"/>
    </source>
</evidence>
<feature type="binding site" evidence="15">
    <location>
        <position position="334"/>
    </location>
    <ligand>
        <name>Zn(2+)</name>
        <dbReference type="ChEBI" id="CHEBI:29105"/>
        <note>catalytic</note>
    </ligand>
</feature>
<evidence type="ECO:0000256" key="10">
    <source>
        <dbReference type="ARBA" id="ARBA00022833"/>
    </source>
</evidence>
<dbReference type="GO" id="GO:0008270">
    <property type="term" value="F:zinc ion binding"/>
    <property type="evidence" value="ECO:0007669"/>
    <property type="project" value="InterPro"/>
</dbReference>
<feature type="signal peptide" evidence="16">
    <location>
        <begin position="1"/>
        <end position="30"/>
    </location>
</feature>
<dbReference type="EC" id="3.4.11.2" evidence="4"/>
<feature type="active site" description="Proton acceptor" evidence="14">
    <location>
        <position position="331"/>
    </location>
</feature>
<evidence type="ECO:0000256" key="13">
    <source>
        <dbReference type="ARBA" id="ARBA00031533"/>
    </source>
</evidence>
<comment type="caution">
    <text evidence="19">The sequence shown here is derived from an EMBL/GenBank/DDBJ whole genome shotgun (WGS) entry which is preliminary data.</text>
</comment>
<dbReference type="Pfam" id="PF17900">
    <property type="entry name" value="Peptidase_M1_N"/>
    <property type="match status" value="1"/>
</dbReference>
<keyword evidence="11 19" id="KW-0482">Metalloprotease</keyword>
<keyword evidence="10 15" id="KW-0862">Zinc</keyword>
<evidence type="ECO:0000256" key="5">
    <source>
        <dbReference type="ARBA" id="ARBA00015611"/>
    </source>
</evidence>
<organism evidence="19 20">
    <name type="scientific">Actinocatenispora rupis</name>
    <dbReference type="NCBI Taxonomy" id="519421"/>
    <lineage>
        <taxon>Bacteria</taxon>
        <taxon>Bacillati</taxon>
        <taxon>Actinomycetota</taxon>
        <taxon>Actinomycetes</taxon>
        <taxon>Micromonosporales</taxon>
        <taxon>Micromonosporaceae</taxon>
        <taxon>Actinocatenispora</taxon>
    </lineage>
</organism>
<evidence type="ECO:0000256" key="2">
    <source>
        <dbReference type="ARBA" id="ARBA00004496"/>
    </source>
</evidence>
<gene>
    <name evidence="19" type="ORF">Aru02nite_37600</name>
</gene>
<dbReference type="PANTHER" id="PTHR45726:SF3">
    <property type="entry name" value="LEUKOTRIENE A-4 HYDROLASE"/>
    <property type="match status" value="1"/>
</dbReference>
<keyword evidence="16" id="KW-0732">Signal</keyword>
<feature type="active site" description="Proton donor" evidence="14">
    <location>
        <position position="407"/>
    </location>
</feature>